<evidence type="ECO:0000259" key="3">
    <source>
        <dbReference type="SMART" id="SM00062"/>
    </source>
</evidence>
<dbReference type="SMART" id="SM00062">
    <property type="entry name" value="PBPb"/>
    <property type="match status" value="1"/>
</dbReference>
<evidence type="ECO:0000256" key="2">
    <source>
        <dbReference type="SAM" id="SignalP"/>
    </source>
</evidence>
<dbReference type="AlphaFoldDB" id="D3MQU7"/>
<accession>D3MQU7</accession>
<dbReference type="PANTHER" id="PTHR35936">
    <property type="entry name" value="MEMBRANE-BOUND LYTIC MUREIN TRANSGLYCOSYLASE F"/>
    <property type="match status" value="1"/>
</dbReference>
<evidence type="ECO:0000313" key="4">
    <source>
        <dbReference type="EMBL" id="EFD05470.1"/>
    </source>
</evidence>
<dbReference type="eggNOG" id="COG0834">
    <property type="taxonomic scope" value="Bacteria"/>
</dbReference>
<evidence type="ECO:0000256" key="1">
    <source>
        <dbReference type="ARBA" id="ARBA00022729"/>
    </source>
</evidence>
<dbReference type="RefSeq" id="WP_002843187.1">
    <property type="nucleotide sequence ID" value="NZ_ADJN01000018.1"/>
</dbReference>
<dbReference type="GeneID" id="79842336"/>
<organism evidence="4 5">
    <name type="scientific">Peptostreptococcus anaerobius 653-L</name>
    <dbReference type="NCBI Taxonomy" id="596329"/>
    <lineage>
        <taxon>Bacteria</taxon>
        <taxon>Bacillati</taxon>
        <taxon>Bacillota</taxon>
        <taxon>Clostridia</taxon>
        <taxon>Peptostreptococcales</taxon>
        <taxon>Peptostreptococcaceae</taxon>
        <taxon>Peptostreptococcus</taxon>
    </lineage>
</organism>
<reference evidence="4 5" key="1">
    <citation type="submission" date="2010-01" db="EMBL/GenBank/DDBJ databases">
        <authorList>
            <person name="Dodson R."/>
            <person name="Madupu R."/>
            <person name="Durkin A.S."/>
            <person name="Torralba M."/>
            <person name="Methe B."/>
            <person name="Sutton G.G."/>
            <person name="Strausberg R.L."/>
            <person name="Nelson K.E."/>
        </authorList>
    </citation>
    <scope>NUCLEOTIDE SEQUENCE [LARGE SCALE GENOMIC DNA]</scope>
    <source>
        <strain evidence="4 5">653-L</strain>
    </source>
</reference>
<feature type="chain" id="PRO_5038585417" evidence="2">
    <location>
        <begin position="24"/>
        <end position="281"/>
    </location>
</feature>
<dbReference type="Proteomes" id="UP000004206">
    <property type="component" value="Unassembled WGS sequence"/>
</dbReference>
<protein>
    <submittedName>
        <fullName evidence="4">ABC transporter, substrate-binding protein, family 3</fullName>
    </submittedName>
</protein>
<dbReference type="EMBL" id="ADJN01000018">
    <property type="protein sequence ID" value="EFD05470.1"/>
    <property type="molecule type" value="Genomic_DNA"/>
</dbReference>
<evidence type="ECO:0000313" key="5">
    <source>
        <dbReference type="Proteomes" id="UP000004206"/>
    </source>
</evidence>
<feature type="domain" description="Solute-binding protein family 3/N-terminal" evidence="3">
    <location>
        <begin position="46"/>
        <end position="271"/>
    </location>
</feature>
<feature type="signal peptide" evidence="2">
    <location>
        <begin position="1"/>
        <end position="23"/>
    </location>
</feature>
<comment type="caution">
    <text evidence="4">The sequence shown here is derived from an EMBL/GenBank/DDBJ whole genome shotgun (WGS) entry which is preliminary data.</text>
</comment>
<dbReference type="Gene3D" id="3.40.190.10">
    <property type="entry name" value="Periplasmic binding protein-like II"/>
    <property type="match status" value="2"/>
</dbReference>
<dbReference type="SUPFAM" id="SSF53850">
    <property type="entry name" value="Periplasmic binding protein-like II"/>
    <property type="match status" value="1"/>
</dbReference>
<dbReference type="InterPro" id="IPR001638">
    <property type="entry name" value="Solute-binding_3/MltF_N"/>
</dbReference>
<dbReference type="OrthoDB" id="9774451at2"/>
<sequence length="281" mass="29995">MKKGLKKLAALGLVAVMALGMVACGKKDAGANSSQTALAKIQANKKLVLGTSPDYPPFEFLVSEGGKGNVVGADIELAKKLAEKMGVELEIKTIDFDALIPALQSGKVDVVITGMSPTEERKKNIDFSDIYFQGKNGVIVKKGDAGKYKTEDDLKKAKLGVQKGSTQETYIKDTLKVIGYKGLTAVPDLVMDLKNGNVDAIVLNDKVAGINATKYDGVEIVKDIKMTSAGEEEAMAIAVKKGDNKDLIELMNKVIKDLNASGEYDKILADAVELVGKQDKK</sequence>
<keyword evidence="1 2" id="KW-0732">Signal</keyword>
<dbReference type="Pfam" id="PF00497">
    <property type="entry name" value="SBP_bac_3"/>
    <property type="match status" value="1"/>
</dbReference>
<name>D3MQU7_9FIRM</name>
<dbReference type="PROSITE" id="PS51257">
    <property type="entry name" value="PROKAR_LIPOPROTEIN"/>
    <property type="match status" value="1"/>
</dbReference>
<proteinExistence type="predicted"/>
<keyword evidence="5" id="KW-1185">Reference proteome</keyword>
<dbReference type="PANTHER" id="PTHR35936:SF17">
    <property type="entry name" value="ARGININE-BINDING EXTRACELLULAR PROTEIN ARTP"/>
    <property type="match status" value="1"/>
</dbReference>
<gene>
    <name evidence="4" type="ORF">HMPREF0631_0164</name>
</gene>